<reference evidence="3 4" key="1">
    <citation type="submission" date="2020-05" db="EMBL/GenBank/DDBJ databases">
        <title>Nakamurella sp. DB0629 isolated from air conditioner.</title>
        <authorList>
            <person name="Kim D.H."/>
            <person name="Kim D.-U."/>
        </authorList>
    </citation>
    <scope>NUCLEOTIDE SEQUENCE [LARGE SCALE GENOMIC DNA]</scope>
    <source>
        <strain evidence="3 4">DB0629</strain>
    </source>
</reference>
<feature type="transmembrane region" description="Helical" evidence="2">
    <location>
        <begin position="205"/>
        <end position="236"/>
    </location>
</feature>
<feature type="transmembrane region" description="Helical" evidence="2">
    <location>
        <begin position="248"/>
        <end position="271"/>
    </location>
</feature>
<comment type="caution">
    <text evidence="3">The sequence shown here is derived from an EMBL/GenBank/DDBJ whole genome shotgun (WGS) entry which is preliminary data.</text>
</comment>
<dbReference type="AlphaFoldDB" id="A0A849AAV1"/>
<feature type="transmembrane region" description="Helical" evidence="2">
    <location>
        <begin position="396"/>
        <end position="415"/>
    </location>
</feature>
<accession>A0A849AAV1</accession>
<protein>
    <recommendedName>
        <fullName evidence="5">Dolichyl-phosphate-mannose-protein mannosyltransferase</fullName>
    </recommendedName>
</protein>
<name>A0A849AAV1_9ACTN</name>
<feature type="region of interest" description="Disordered" evidence="1">
    <location>
        <begin position="486"/>
        <end position="553"/>
    </location>
</feature>
<feature type="transmembrane region" description="Helical" evidence="2">
    <location>
        <begin position="460"/>
        <end position="479"/>
    </location>
</feature>
<dbReference type="Proteomes" id="UP000562984">
    <property type="component" value="Unassembled WGS sequence"/>
</dbReference>
<evidence type="ECO:0000313" key="3">
    <source>
        <dbReference type="EMBL" id="NNG36268.1"/>
    </source>
</evidence>
<feature type="compositionally biased region" description="Low complexity" evidence="1">
    <location>
        <begin position="496"/>
        <end position="516"/>
    </location>
</feature>
<dbReference type="RefSeq" id="WP_171199931.1">
    <property type="nucleotide sequence ID" value="NZ_JABEND010000005.1"/>
</dbReference>
<keyword evidence="2" id="KW-0472">Membrane</keyword>
<evidence type="ECO:0000313" key="4">
    <source>
        <dbReference type="Proteomes" id="UP000562984"/>
    </source>
</evidence>
<feature type="transmembrane region" description="Helical" evidence="2">
    <location>
        <begin position="179"/>
        <end position="199"/>
    </location>
</feature>
<evidence type="ECO:0008006" key="5">
    <source>
        <dbReference type="Google" id="ProtNLM"/>
    </source>
</evidence>
<evidence type="ECO:0000256" key="2">
    <source>
        <dbReference type="SAM" id="Phobius"/>
    </source>
</evidence>
<keyword evidence="2" id="KW-1133">Transmembrane helix</keyword>
<keyword evidence="4" id="KW-1185">Reference proteome</keyword>
<organism evidence="3 4">
    <name type="scientific">Nakamurella aerolata</name>
    <dbReference type="NCBI Taxonomy" id="1656892"/>
    <lineage>
        <taxon>Bacteria</taxon>
        <taxon>Bacillati</taxon>
        <taxon>Actinomycetota</taxon>
        <taxon>Actinomycetes</taxon>
        <taxon>Nakamurellales</taxon>
        <taxon>Nakamurellaceae</taxon>
        <taxon>Nakamurella</taxon>
    </lineage>
</organism>
<gene>
    <name evidence="3" type="ORF">HKD39_11190</name>
</gene>
<proteinExistence type="predicted"/>
<feature type="transmembrane region" description="Helical" evidence="2">
    <location>
        <begin position="21"/>
        <end position="44"/>
    </location>
</feature>
<feature type="transmembrane region" description="Helical" evidence="2">
    <location>
        <begin position="422"/>
        <end position="440"/>
    </location>
</feature>
<evidence type="ECO:0000256" key="1">
    <source>
        <dbReference type="SAM" id="MobiDB-lite"/>
    </source>
</evidence>
<feature type="transmembrane region" description="Helical" evidence="2">
    <location>
        <begin position="121"/>
        <end position="142"/>
    </location>
</feature>
<feature type="transmembrane region" description="Helical" evidence="2">
    <location>
        <begin position="364"/>
        <end position="384"/>
    </location>
</feature>
<sequence length="553" mass="58223">MTLPGGRPPAGQQRVTDPVRFLPLLTVTRLVAPILLMFAAIALATGFTQVQLPNSHEVAHLDYACQVWNGRLPVFENGLLLQVEKSPPVQWTAQHPPLFYLLAAPFVGPLLAAGHPETANLVGRSLNTVIAVVALIAIAWAISRIAPGQRARSWTYIGTAVAAAVSPLIRVAAFYNDELAVVFIALGSGIAATVLWAGLTARRLTAAAVVAVGLLLTRANTVIMVALLVLAVAIAGWRGAQGGQARRWLAAGLAGAVPALAAAAGAGWFYLRNIRLTGGWTGGHPDWAAENLGRHQLSVWHIIRTDPSLGLWQPQWFTHASARVFHPYFEIGRGAAAVAMAAGVIGAAVLLVRALRRRAVTWQLIAVVGVVAAQFVGTYAMFVLYRTGTGGSAARYFLPALLGFALLVACGLMALPVRWRRWGLALLLVAALLPGVQWLYRYQWGFGWSLNQNTAGGVPVPIVMALMVAFAVGLVIVVAQMPTEPAPRPWRSTDDAPASTVPAPAGSAPAVPAPTGSQFTVPPTDGPDPVAHPPSAAHRAADPIRSAEGGRLA</sequence>
<feature type="transmembrane region" description="Helical" evidence="2">
    <location>
        <begin position="154"/>
        <end position="172"/>
    </location>
</feature>
<dbReference type="EMBL" id="JABEND010000005">
    <property type="protein sequence ID" value="NNG36268.1"/>
    <property type="molecule type" value="Genomic_DNA"/>
</dbReference>
<keyword evidence="2" id="KW-0812">Transmembrane</keyword>
<feature type="transmembrane region" description="Helical" evidence="2">
    <location>
        <begin position="97"/>
        <end position="114"/>
    </location>
</feature>
<feature type="transmembrane region" description="Helical" evidence="2">
    <location>
        <begin position="331"/>
        <end position="352"/>
    </location>
</feature>